<evidence type="ECO:0000256" key="1">
    <source>
        <dbReference type="SAM" id="MobiDB-lite"/>
    </source>
</evidence>
<gene>
    <name evidence="2" type="ORF">NP233_g6344</name>
</gene>
<feature type="compositionally biased region" description="Polar residues" evidence="1">
    <location>
        <begin position="285"/>
        <end position="297"/>
    </location>
</feature>
<feature type="region of interest" description="Disordered" evidence="1">
    <location>
        <begin position="214"/>
        <end position="234"/>
    </location>
</feature>
<feature type="compositionally biased region" description="Basic residues" evidence="1">
    <location>
        <begin position="506"/>
        <end position="525"/>
    </location>
</feature>
<evidence type="ECO:0000313" key="3">
    <source>
        <dbReference type="Proteomes" id="UP001213000"/>
    </source>
</evidence>
<dbReference type="Proteomes" id="UP001213000">
    <property type="component" value="Unassembled WGS sequence"/>
</dbReference>
<feature type="region of interest" description="Disordered" evidence="1">
    <location>
        <begin position="285"/>
        <end position="705"/>
    </location>
</feature>
<reference evidence="2" key="1">
    <citation type="submission" date="2022-07" db="EMBL/GenBank/DDBJ databases">
        <title>Genome Sequence of Leucocoprinus birnbaumii.</title>
        <authorList>
            <person name="Buettner E."/>
        </authorList>
    </citation>
    <scope>NUCLEOTIDE SEQUENCE</scope>
    <source>
        <strain evidence="2">VT141</strain>
    </source>
</reference>
<feature type="compositionally biased region" description="Polar residues" evidence="1">
    <location>
        <begin position="335"/>
        <end position="345"/>
    </location>
</feature>
<protein>
    <submittedName>
        <fullName evidence="2">Uncharacterized protein</fullName>
    </submittedName>
</protein>
<feature type="compositionally biased region" description="Basic and acidic residues" evidence="1">
    <location>
        <begin position="448"/>
        <end position="457"/>
    </location>
</feature>
<proteinExistence type="predicted"/>
<evidence type="ECO:0000313" key="2">
    <source>
        <dbReference type="EMBL" id="KAJ3567477.1"/>
    </source>
</evidence>
<organism evidence="2 3">
    <name type="scientific">Leucocoprinus birnbaumii</name>
    <dbReference type="NCBI Taxonomy" id="56174"/>
    <lineage>
        <taxon>Eukaryota</taxon>
        <taxon>Fungi</taxon>
        <taxon>Dikarya</taxon>
        <taxon>Basidiomycota</taxon>
        <taxon>Agaricomycotina</taxon>
        <taxon>Agaricomycetes</taxon>
        <taxon>Agaricomycetidae</taxon>
        <taxon>Agaricales</taxon>
        <taxon>Agaricineae</taxon>
        <taxon>Agaricaceae</taxon>
        <taxon>Leucocoprinus</taxon>
    </lineage>
</organism>
<accession>A0AAD5YQ37</accession>
<feature type="compositionally biased region" description="Basic and acidic residues" evidence="1">
    <location>
        <begin position="406"/>
        <end position="415"/>
    </location>
</feature>
<feature type="region of interest" description="Disordered" evidence="1">
    <location>
        <begin position="1"/>
        <end position="89"/>
    </location>
</feature>
<dbReference type="EMBL" id="JANIEX010000410">
    <property type="protein sequence ID" value="KAJ3567477.1"/>
    <property type="molecule type" value="Genomic_DNA"/>
</dbReference>
<feature type="compositionally biased region" description="Polar residues" evidence="1">
    <location>
        <begin position="662"/>
        <end position="700"/>
    </location>
</feature>
<comment type="caution">
    <text evidence="2">The sequence shown here is derived from an EMBL/GenBank/DDBJ whole genome shotgun (WGS) entry which is preliminary data.</text>
</comment>
<keyword evidence="3" id="KW-1185">Reference proteome</keyword>
<feature type="compositionally biased region" description="Low complexity" evidence="1">
    <location>
        <begin position="529"/>
        <end position="551"/>
    </location>
</feature>
<sequence>MTDFELRIGPKASSSREEEKAVFSHKVWTRPGYQPPLRASPKKRHRSGDFTMDSAPSSSVSDGSLSLLARMGLGTPSPSRSENPNNANRPEFARRFSAQIGETEAAGESIVTLGKHHVEPKLTCANAAGRNSLASDSLSNEESFENMDICTPEPSQTLNFASQALLECHPSAMSSLHSSPQISSIQHITEEPRPPWSHLPLRDRIAPIVRHNIVLRQSQNQNRPDKTETPVDKKSVDAVVTAEICNSIADSLTAARFQLAERGVAQLAQQNLKSIAGEQDRNQAMTDMNSPTASSTSPIINNPPPEIIPQVPVFRPPPTPNPESTSPRELFAGHQASNSESQAQPLRNDAVEPPRATEPQQLPSVAPSTAITPHQEAIPIPLNPSFFNPAPATHPKPSYTSSDTASHTHPEDSRAMHYNTGSTRRRSPSPNPRPYKRPRSRSPSSPSSHHDRARGRDQVPLSPTSTRREPPPPLSSTSSSTSSHALRVREPHLLPPRPKSPPTGPRKLRFRSTSRPRKSRSPPRRRASDYTTSSYHQSSTTSRQSLSPSRTHGFEPCRDYSSSNLNKEPSDPRRSPTSYKSTSFKHSYPPAPPRERYVTKYELERRAQEAAKREEEERERERNKERQQSSTSAGHKPVDENATSALKHKASTGSEPVDDEASASSTLQASTGKVQAPSSPTLQASGDTTESMDLTSTESSALPADRRSALRQKYLEIKTNLDASTKLVPEEDAQDLQSAESTEADAQEREFSVDTAASDMFAMIVDAEEQEDCPWNSFNDIPGLWIFKQGSSEPDVFEESFEVPLEIIQKRQHKLLKTIARKKSVPIATSTSTAMQETVPAERDTIEPPKVSWKLKCISTEHVDQLQETLSKTTTPKQLLQELAGMQNQWPTNGQLIIEINPVDDKGRNIYAYNLDSALPFLEVKDHIHVGGPNVVRFIQLGDMSRYVFILYATPVMEQRGFRLERNEDGEVCLEKLQLILQSSRLERGSESIIGSVTVRRL</sequence>
<feature type="compositionally biased region" description="Polar residues" evidence="1">
    <location>
        <begin position="76"/>
        <end position="88"/>
    </location>
</feature>
<feature type="region of interest" description="Disordered" evidence="1">
    <location>
        <begin position="726"/>
        <end position="750"/>
    </location>
</feature>
<dbReference type="AlphaFoldDB" id="A0AAD5YQ37"/>
<feature type="compositionally biased region" description="Basic and acidic residues" evidence="1">
    <location>
        <begin position="1"/>
        <end position="22"/>
    </location>
</feature>
<feature type="compositionally biased region" description="Basic and acidic residues" evidence="1">
    <location>
        <begin position="593"/>
        <end position="627"/>
    </location>
</feature>
<feature type="compositionally biased region" description="Basic and acidic residues" evidence="1">
    <location>
        <begin position="223"/>
        <end position="234"/>
    </location>
</feature>
<name>A0AAD5YQ37_9AGAR</name>
<feature type="compositionally biased region" description="Polar residues" evidence="1">
    <location>
        <begin position="575"/>
        <end position="585"/>
    </location>
</feature>
<feature type="compositionally biased region" description="Low complexity" evidence="1">
    <location>
        <begin position="54"/>
        <end position="68"/>
    </location>
</feature>
<feature type="compositionally biased region" description="Polar residues" evidence="1">
    <location>
        <begin position="358"/>
        <end position="372"/>
    </location>
</feature>
<feature type="compositionally biased region" description="Pro residues" evidence="1">
    <location>
        <begin position="493"/>
        <end position="504"/>
    </location>
</feature>